<feature type="region of interest" description="Disordered" evidence="1">
    <location>
        <begin position="174"/>
        <end position="195"/>
    </location>
</feature>
<keyword evidence="3" id="KW-1185">Reference proteome</keyword>
<evidence type="ECO:0000256" key="1">
    <source>
        <dbReference type="SAM" id="MobiDB-lite"/>
    </source>
</evidence>
<feature type="compositionally biased region" description="Basic residues" evidence="1">
    <location>
        <begin position="412"/>
        <end position="421"/>
    </location>
</feature>
<dbReference type="KEGG" id="sapo:SAPIO_CDS4683"/>
<feature type="region of interest" description="Disordered" evidence="1">
    <location>
        <begin position="390"/>
        <end position="421"/>
    </location>
</feature>
<dbReference type="VEuPathDB" id="FungiDB:SAPIO_CDS4683"/>
<dbReference type="HOGENOM" id="CLU_652385_0_0_1"/>
<dbReference type="AlphaFoldDB" id="A0A084G820"/>
<evidence type="ECO:0000313" key="3">
    <source>
        <dbReference type="Proteomes" id="UP000028545"/>
    </source>
</evidence>
<protein>
    <submittedName>
        <fullName evidence="2">Uncharacterized protein</fullName>
    </submittedName>
</protein>
<sequence length="421" mass="46818">MARPTSQAFINTTHRYDIANPDAVIQLSSTTQAKRKLLIWNARGARRKFRLAETIQENGEPEYPHGHALYLDVDRDPVIPMYAIVQYQPSEWHIEVRHDAGGEPVVYPFKTKTGALNFQALVTGYDVDVTACFEGVHVAVVHVSDETGPKLLRKLKPMAELEDMAQVQLWQRRPPLSGVGSPSRQSVASDPRRASTFRTVTSARDAVSLQTDPITKQDVYISEALPPPVLVAFMLSRDGRATMLKINISEMQARVTGKLLHLSKPSGRFKATRVSVRQEELAGWNICRLGTLASVEEEDVLDCTYLTLAPSQSEDVDSLHNKILELKLNYLRTELARDQARSAVKSNRRPSFPTPPESPSSSASSRARSFVGLPSLASIPSLDAMFNEAMTPPVELSGDPEPVELDGSATIRPRRGWRRFR</sequence>
<feature type="region of interest" description="Disordered" evidence="1">
    <location>
        <begin position="339"/>
        <end position="366"/>
    </location>
</feature>
<name>A0A084G820_PSEDA</name>
<dbReference type="Proteomes" id="UP000028545">
    <property type="component" value="Unassembled WGS sequence"/>
</dbReference>
<dbReference type="OrthoDB" id="4590399at2759"/>
<organism evidence="2 3">
    <name type="scientific">Pseudallescheria apiosperma</name>
    <name type="common">Scedosporium apiospermum</name>
    <dbReference type="NCBI Taxonomy" id="563466"/>
    <lineage>
        <taxon>Eukaryota</taxon>
        <taxon>Fungi</taxon>
        <taxon>Dikarya</taxon>
        <taxon>Ascomycota</taxon>
        <taxon>Pezizomycotina</taxon>
        <taxon>Sordariomycetes</taxon>
        <taxon>Hypocreomycetidae</taxon>
        <taxon>Microascales</taxon>
        <taxon>Microascaceae</taxon>
        <taxon>Scedosporium</taxon>
    </lineage>
</organism>
<evidence type="ECO:0000313" key="2">
    <source>
        <dbReference type="EMBL" id="KEZ43482.1"/>
    </source>
</evidence>
<gene>
    <name evidence="2" type="ORF">SAPIO_CDS4683</name>
</gene>
<dbReference type="EMBL" id="JOWA01000093">
    <property type="protein sequence ID" value="KEZ43482.1"/>
    <property type="molecule type" value="Genomic_DNA"/>
</dbReference>
<proteinExistence type="predicted"/>
<dbReference type="RefSeq" id="XP_016643281.1">
    <property type="nucleotide sequence ID" value="XM_016787172.1"/>
</dbReference>
<dbReference type="PROSITE" id="PS50007">
    <property type="entry name" value="PIPLC_X_DOMAIN"/>
    <property type="match status" value="1"/>
</dbReference>
<dbReference type="GeneID" id="27723755"/>
<reference evidence="2 3" key="1">
    <citation type="journal article" date="2014" name="Genome Announc.">
        <title>Draft genome sequence of the pathogenic fungus Scedosporium apiospermum.</title>
        <authorList>
            <person name="Vandeputte P."/>
            <person name="Ghamrawi S."/>
            <person name="Rechenmann M."/>
            <person name="Iltis A."/>
            <person name="Giraud S."/>
            <person name="Fleury M."/>
            <person name="Thornton C."/>
            <person name="Delhaes L."/>
            <person name="Meyer W."/>
            <person name="Papon N."/>
            <person name="Bouchara J.P."/>
        </authorList>
    </citation>
    <scope>NUCLEOTIDE SEQUENCE [LARGE SCALE GENOMIC DNA]</scope>
    <source>
        <strain evidence="2 3">IHEM 14462</strain>
    </source>
</reference>
<accession>A0A084G820</accession>
<comment type="caution">
    <text evidence="2">The sequence shown here is derived from an EMBL/GenBank/DDBJ whole genome shotgun (WGS) entry which is preliminary data.</text>
</comment>